<proteinExistence type="inferred from homology"/>
<evidence type="ECO:0000256" key="5">
    <source>
        <dbReference type="ARBA" id="ARBA00023136"/>
    </source>
</evidence>
<gene>
    <name evidence="7" type="ORF">BP6252_09120</name>
</gene>
<name>A0A3D8R1L9_9HELO</name>
<dbReference type="InterPro" id="IPR010721">
    <property type="entry name" value="UstE-like"/>
</dbReference>
<evidence type="ECO:0000313" key="8">
    <source>
        <dbReference type="Proteomes" id="UP000256645"/>
    </source>
</evidence>
<keyword evidence="6" id="KW-1207">Sterol metabolism</keyword>
<dbReference type="GO" id="GO:0016126">
    <property type="term" value="P:sterol biosynthetic process"/>
    <property type="evidence" value="ECO:0007669"/>
    <property type="project" value="UniProtKB-KW"/>
</dbReference>
<keyword evidence="6" id="KW-0560">Oxidoreductase</keyword>
<sequence length="309" mass="34404">MSTTKPKADPTGMQRGDYSSSGLPPTFFFLGRLINLPLQLAILTSSPFSKIFPRPPPPSGGAPILLHIPSLMAPFLGRLLPLTTSATTVSLKLTPYQAIITTMSVVWVAKHLIWITYLRRERLTWHFAFFGTIADGVFEGLEYLAFTFAAVNPFWSPSLLYLGAAMHIPAVLLELGAEVHRKIFKDDPKNKGKLCTTGAWGLGMSFILKAFQISILSSGSSILVRRRTIADSEHIIARHINYGCNMIYGFAFGMACGGIPVGIIFGGVYVMNFMYNAGPSIEEYCQDRYREKWDAYCKKVPYKYIPWLL</sequence>
<evidence type="ECO:0000256" key="3">
    <source>
        <dbReference type="ARBA" id="ARBA00022692"/>
    </source>
</evidence>
<comment type="similarity">
    <text evidence="2 6">Belongs to the ERG4/ERG24 family.</text>
</comment>
<keyword evidence="6" id="KW-0444">Lipid biosynthesis</keyword>
<reference evidence="7 8" key="1">
    <citation type="journal article" date="2018" name="IMA Fungus">
        <title>IMA Genome-F 9: Draft genome sequence of Annulohypoxylon stygium, Aspergillus mulundensis, Berkeleyomyces basicola (syn. Thielaviopsis basicola), Ceratocystis smalleyi, two Cercospora beticola strains, Coleophoma cylindrospora, Fusarium fracticaudum, Phialophora cf. hyalina, and Morchella septimelata.</title>
        <authorList>
            <person name="Wingfield B.D."/>
            <person name="Bills G.F."/>
            <person name="Dong Y."/>
            <person name="Huang W."/>
            <person name="Nel W.J."/>
            <person name="Swalarsk-Parry B.S."/>
            <person name="Vaghefi N."/>
            <person name="Wilken P.M."/>
            <person name="An Z."/>
            <person name="de Beer Z.W."/>
            <person name="De Vos L."/>
            <person name="Chen L."/>
            <person name="Duong T.A."/>
            <person name="Gao Y."/>
            <person name="Hammerbacher A."/>
            <person name="Kikkert J.R."/>
            <person name="Li Y."/>
            <person name="Li H."/>
            <person name="Li K."/>
            <person name="Li Q."/>
            <person name="Liu X."/>
            <person name="Ma X."/>
            <person name="Naidoo K."/>
            <person name="Pethybridge S.J."/>
            <person name="Sun J."/>
            <person name="Steenkamp E.T."/>
            <person name="van der Nest M.A."/>
            <person name="van Wyk S."/>
            <person name="Wingfield M.J."/>
            <person name="Xiong C."/>
            <person name="Yue Q."/>
            <person name="Zhang X."/>
        </authorList>
    </citation>
    <scope>NUCLEOTIDE SEQUENCE [LARGE SCALE GENOMIC DNA]</scope>
    <source>
        <strain evidence="7 8">BP6252</strain>
    </source>
</reference>
<dbReference type="Pfam" id="PF01222">
    <property type="entry name" value="ERG4_ERG24"/>
    <property type="match status" value="1"/>
</dbReference>
<dbReference type="STRING" id="1849047.A0A3D8R1L9"/>
<dbReference type="GO" id="GO:0050613">
    <property type="term" value="F:Delta14-sterol reductase activity"/>
    <property type="evidence" value="ECO:0007669"/>
    <property type="project" value="TreeGrafter"/>
</dbReference>
<feature type="transmembrane region" description="Helical" evidence="6">
    <location>
        <begin position="247"/>
        <end position="270"/>
    </location>
</feature>
<evidence type="ECO:0000256" key="6">
    <source>
        <dbReference type="RuleBase" id="RU369120"/>
    </source>
</evidence>
<evidence type="ECO:0000256" key="2">
    <source>
        <dbReference type="ARBA" id="ARBA00005402"/>
    </source>
</evidence>
<dbReference type="EMBL" id="PDLM01000010">
    <property type="protein sequence ID" value="RDW67724.1"/>
    <property type="molecule type" value="Genomic_DNA"/>
</dbReference>
<dbReference type="OrthoDB" id="67965at2759"/>
<evidence type="ECO:0000313" key="7">
    <source>
        <dbReference type="EMBL" id="RDW67724.1"/>
    </source>
</evidence>
<keyword evidence="6" id="KW-0443">Lipid metabolism</keyword>
<dbReference type="PANTHER" id="PTHR21257">
    <property type="entry name" value="DELTA(14)-STEROL REDUCTASE"/>
    <property type="match status" value="1"/>
</dbReference>
<accession>A0A3D8R1L9</accession>
<feature type="transmembrane region" description="Helical" evidence="6">
    <location>
        <begin position="27"/>
        <end position="48"/>
    </location>
</feature>
<keyword evidence="8" id="KW-1185">Reference proteome</keyword>
<dbReference type="InterPro" id="IPR001171">
    <property type="entry name" value="ERG24_DHCR-like"/>
</dbReference>
<dbReference type="AlphaFoldDB" id="A0A3D8R1L9"/>
<evidence type="ECO:0000256" key="4">
    <source>
        <dbReference type="ARBA" id="ARBA00022989"/>
    </source>
</evidence>
<feature type="transmembrane region" description="Helical" evidence="6">
    <location>
        <begin position="96"/>
        <end position="115"/>
    </location>
</feature>
<comment type="caution">
    <text evidence="7">The sequence shown here is derived from an EMBL/GenBank/DDBJ whole genome shotgun (WGS) entry which is preliminary data.</text>
</comment>
<dbReference type="GO" id="GO:0005789">
    <property type="term" value="C:endoplasmic reticulum membrane"/>
    <property type="evidence" value="ECO:0007669"/>
    <property type="project" value="TreeGrafter"/>
</dbReference>
<dbReference type="Gene3D" id="1.20.120.1630">
    <property type="match status" value="1"/>
</dbReference>
<feature type="transmembrane region" description="Helical" evidence="6">
    <location>
        <begin position="127"/>
        <end position="146"/>
    </location>
</feature>
<dbReference type="Proteomes" id="UP000256645">
    <property type="component" value="Unassembled WGS sequence"/>
</dbReference>
<keyword evidence="5 6" id="KW-0472">Membrane</keyword>
<evidence type="ECO:0000256" key="1">
    <source>
        <dbReference type="ARBA" id="ARBA00004141"/>
    </source>
</evidence>
<comment type="subcellular location">
    <subcellularLocation>
        <location evidence="1">Membrane</location>
        <topology evidence="1">Multi-pass membrane protein</topology>
    </subcellularLocation>
</comment>
<feature type="transmembrane region" description="Helical" evidence="6">
    <location>
        <begin position="158"/>
        <end position="177"/>
    </location>
</feature>
<keyword evidence="6" id="KW-0756">Sterol biosynthesis</keyword>
<keyword evidence="3 6" id="KW-0812">Transmembrane</keyword>
<comment type="caution">
    <text evidence="6">Lacks conserved residue(s) required for the propagation of feature annotation.</text>
</comment>
<organism evidence="7 8">
    <name type="scientific">Coleophoma cylindrospora</name>
    <dbReference type="NCBI Taxonomy" id="1849047"/>
    <lineage>
        <taxon>Eukaryota</taxon>
        <taxon>Fungi</taxon>
        <taxon>Dikarya</taxon>
        <taxon>Ascomycota</taxon>
        <taxon>Pezizomycotina</taxon>
        <taxon>Leotiomycetes</taxon>
        <taxon>Helotiales</taxon>
        <taxon>Dermateaceae</taxon>
        <taxon>Coleophoma</taxon>
    </lineage>
</organism>
<keyword evidence="4 6" id="KW-1133">Transmembrane helix</keyword>
<protein>
    <recommendedName>
        <fullName evidence="6">Delta(14)-sterol reductase</fullName>
    </recommendedName>
    <alternativeName>
        <fullName evidence="6">C-14 sterol reductase</fullName>
    </alternativeName>
    <alternativeName>
        <fullName evidence="6">Sterol C14-reductase</fullName>
    </alternativeName>
</protein>
<dbReference type="Pfam" id="PF06966">
    <property type="entry name" value="DUF1295"/>
    <property type="match status" value="1"/>
</dbReference>
<dbReference type="PANTHER" id="PTHR21257:SF52">
    <property type="entry name" value="DELTA(14)-STEROL REDUCTASE TM7SF2"/>
    <property type="match status" value="1"/>
</dbReference>
<keyword evidence="6" id="KW-0753">Steroid metabolism</keyword>
<keyword evidence="6" id="KW-0752">Steroid biosynthesis</keyword>